<dbReference type="EMBL" id="RBNJ01004415">
    <property type="protein sequence ID" value="RUS30004.1"/>
    <property type="molecule type" value="Genomic_DNA"/>
</dbReference>
<dbReference type="SUPFAM" id="SSF53474">
    <property type="entry name" value="alpha/beta-Hydrolases"/>
    <property type="match status" value="1"/>
</dbReference>
<dbReference type="Gene3D" id="2.130.10.10">
    <property type="entry name" value="YVTN repeat-like/Quinoprotein amine dehydrogenase"/>
    <property type="match status" value="1"/>
</dbReference>
<evidence type="ECO:0000256" key="1">
    <source>
        <dbReference type="SAM" id="MobiDB-lite"/>
    </source>
</evidence>
<feature type="region of interest" description="Disordered" evidence="1">
    <location>
        <begin position="88"/>
        <end position="119"/>
    </location>
</feature>
<reference evidence="2 3" key="1">
    <citation type="journal article" date="2018" name="New Phytol.">
        <title>Phylogenomics of Endogonaceae and evolution of mycorrhizas within Mucoromycota.</title>
        <authorList>
            <person name="Chang Y."/>
            <person name="Desiro A."/>
            <person name="Na H."/>
            <person name="Sandor L."/>
            <person name="Lipzen A."/>
            <person name="Clum A."/>
            <person name="Barry K."/>
            <person name="Grigoriev I.V."/>
            <person name="Martin F.M."/>
            <person name="Stajich J.E."/>
            <person name="Smith M.E."/>
            <person name="Bonito G."/>
            <person name="Spatafora J.W."/>
        </authorList>
    </citation>
    <scope>NUCLEOTIDE SEQUENCE [LARGE SCALE GENOMIC DNA]</scope>
    <source>
        <strain evidence="2 3">AD002</strain>
    </source>
</reference>
<dbReference type="InterPro" id="IPR036322">
    <property type="entry name" value="WD40_repeat_dom_sf"/>
</dbReference>
<name>A0A433QJS5_9FUNG</name>
<comment type="caution">
    <text evidence="2">The sequence shown here is derived from an EMBL/GenBank/DDBJ whole genome shotgun (WGS) entry which is preliminary data.</text>
</comment>
<evidence type="ECO:0000313" key="3">
    <source>
        <dbReference type="Proteomes" id="UP000274822"/>
    </source>
</evidence>
<dbReference type="SMART" id="SM00320">
    <property type="entry name" value="WD40"/>
    <property type="match status" value="3"/>
</dbReference>
<dbReference type="InterPro" id="IPR001680">
    <property type="entry name" value="WD40_rpt"/>
</dbReference>
<organism evidence="2 3">
    <name type="scientific">Jimgerdemannia flammicorona</name>
    <dbReference type="NCBI Taxonomy" id="994334"/>
    <lineage>
        <taxon>Eukaryota</taxon>
        <taxon>Fungi</taxon>
        <taxon>Fungi incertae sedis</taxon>
        <taxon>Mucoromycota</taxon>
        <taxon>Mucoromycotina</taxon>
        <taxon>Endogonomycetes</taxon>
        <taxon>Endogonales</taxon>
        <taxon>Endogonaceae</taxon>
        <taxon>Jimgerdemannia</taxon>
    </lineage>
</organism>
<dbReference type="SUPFAM" id="SSF50978">
    <property type="entry name" value="WD40 repeat-like"/>
    <property type="match status" value="1"/>
</dbReference>
<dbReference type="Pfam" id="PF25499">
    <property type="entry name" value="Beta-prop_pof12"/>
    <property type="match status" value="1"/>
</dbReference>
<dbReference type="Proteomes" id="UP000274822">
    <property type="component" value="Unassembled WGS sequence"/>
</dbReference>
<keyword evidence="3" id="KW-1185">Reference proteome</keyword>
<accession>A0A433QJS5</accession>
<gene>
    <name evidence="2" type="ORF">BC938DRAFT_479967</name>
</gene>
<sequence length="647" mass="70654">IQLWKTLFLSRFPVPRHLSTDHSRSTPPSSRRSSVTQKEIHLSRHRRTVSNGNNVVKFVVEEDWKAMFRVSHNWQTGNCRLSTLSNLSDPVTTTSSQLSTPPPLPLPQNHTQDPTHPPSNPLVQFTRDVILTAVVPSDPTQAPHVRIFHRTGTTYDLVGTMRSSVVEQAIASASAPLRPIAITCLKLDARDLHDDADRSAGEKDRVGRMRRVVAGYSNGGFTVWEFGLDHPVNANSNTALSPSSDDAPSTPRYITHELCTRLPGHLPHLDHTSYYPTLVHHSSSASLVSLSIHSPYLVTCSADFVLSIHHLSETHVRRRSLYTPLGRPSGEAVRTIDVCLAHQLKSFVCWAPVVVEIVAPKASPTEDKSEDEAEEIWEATACYAVPVYGAGWSVGMQEIKFTRSHTHSTRYSSPTLPLLAPPAPFAPIVPATAAPQPSSAPSFAPITTIAYAHPLLVTAHVDNTVQVYRVVDHPAIAPKHGLAPTQQGKLELQHVRTLHGHTSRVESLAVDPKLGRLVSGDRAEIKVWDLEVWDEEAKGGKIGRKIAQLPMDPAALEARRRSARGEWMVSLGERAGETAEAMEFDGEGAERVGGWGVKWIGFDEGRIVSVSGGRGGAREESMGWREGGVSADGSGVGIVKVWSFCDV</sequence>
<evidence type="ECO:0008006" key="4">
    <source>
        <dbReference type="Google" id="ProtNLM"/>
    </source>
</evidence>
<dbReference type="InterPro" id="IPR015943">
    <property type="entry name" value="WD40/YVTN_repeat-like_dom_sf"/>
</dbReference>
<proteinExistence type="predicted"/>
<evidence type="ECO:0000313" key="2">
    <source>
        <dbReference type="EMBL" id="RUS30004.1"/>
    </source>
</evidence>
<dbReference type="InterPro" id="IPR029058">
    <property type="entry name" value="AB_hydrolase_fold"/>
</dbReference>
<dbReference type="AlphaFoldDB" id="A0A433QJS5"/>
<feature type="region of interest" description="Disordered" evidence="1">
    <location>
        <begin position="17"/>
        <end position="45"/>
    </location>
</feature>
<feature type="non-terminal residue" evidence="2">
    <location>
        <position position="1"/>
    </location>
</feature>
<feature type="compositionally biased region" description="Low complexity" evidence="1">
    <location>
        <begin position="25"/>
        <end position="34"/>
    </location>
</feature>
<protein>
    <recommendedName>
        <fullName evidence="4">WD40-repeat-containing domain protein</fullName>
    </recommendedName>
</protein>